<dbReference type="EMBL" id="LPUX01000053">
    <property type="protein sequence ID" value="OAP40994.1"/>
    <property type="molecule type" value="Genomic_DNA"/>
</dbReference>
<organism evidence="3 4">
    <name type="scientific">Sinorhizobium glycinis</name>
    <dbReference type="NCBI Taxonomy" id="1472378"/>
    <lineage>
        <taxon>Bacteria</taxon>
        <taxon>Pseudomonadati</taxon>
        <taxon>Pseudomonadota</taxon>
        <taxon>Alphaproteobacteria</taxon>
        <taxon>Hyphomicrobiales</taxon>
        <taxon>Rhizobiaceae</taxon>
        <taxon>Sinorhizobium/Ensifer group</taxon>
        <taxon>Sinorhizobium</taxon>
    </lineage>
</organism>
<dbReference type="Pfam" id="PF13488">
    <property type="entry name" value="Gly-zipper_Omp"/>
    <property type="match status" value="1"/>
</dbReference>
<proteinExistence type="predicted"/>
<dbReference type="PROSITE" id="PS51257">
    <property type="entry name" value="PROKAR_LIPOPROTEIN"/>
    <property type="match status" value="1"/>
</dbReference>
<evidence type="ECO:0000313" key="3">
    <source>
        <dbReference type="EMBL" id="OAP40994.1"/>
    </source>
</evidence>
<dbReference type="AlphaFoldDB" id="A0A178Y0W5"/>
<dbReference type="RefSeq" id="WP_064241299.1">
    <property type="nucleotide sequence ID" value="NZ_LPUX01000053.1"/>
</dbReference>
<reference evidence="3 4" key="1">
    <citation type="journal article" date="2016" name="Int. J. Syst. Evol. Microbiol.">
        <title>Ensifer glycinis sp. nov., an novel rhizobial species associated with Glycine spp.</title>
        <authorList>
            <person name="Yan H."/>
            <person name="Yan J."/>
            <person name="Sui X.H."/>
            <person name="Wang E.T."/>
            <person name="Chen W.X."/>
            <person name="Zhang X.X."/>
            <person name="Chen W.F."/>
        </authorList>
    </citation>
    <scope>NUCLEOTIDE SEQUENCE [LARGE SCALE GENOMIC DNA]</scope>
    <source>
        <strain evidence="3 4">CCBAU 23380</strain>
    </source>
</reference>
<name>A0A178Y0W5_9HYPH</name>
<accession>A0A178Y0W5</accession>
<sequence>MKKILLVASVILPLAAACTQTEKGAAIGAASGAIIGGAVTDDVGGAAVGAAVGGVAGALIGRASEPGYCVYRDRYGRRYTARC</sequence>
<gene>
    <name evidence="3" type="ORF">AU381_03660</name>
</gene>
<feature type="signal peptide" evidence="1">
    <location>
        <begin position="1"/>
        <end position="19"/>
    </location>
</feature>
<keyword evidence="4" id="KW-1185">Reference proteome</keyword>
<comment type="caution">
    <text evidence="3">The sequence shown here is derived from an EMBL/GenBank/DDBJ whole genome shotgun (WGS) entry which is preliminary data.</text>
</comment>
<dbReference type="STRING" id="1472378.AU381_03660"/>
<feature type="domain" description="Glycine zipper" evidence="2">
    <location>
        <begin position="24"/>
        <end position="63"/>
    </location>
</feature>
<evidence type="ECO:0000313" key="4">
    <source>
        <dbReference type="Proteomes" id="UP000094025"/>
    </source>
</evidence>
<keyword evidence="1" id="KW-0732">Signal</keyword>
<protein>
    <recommendedName>
        <fullName evidence="2">Glycine zipper domain-containing protein</fullName>
    </recommendedName>
</protein>
<dbReference type="InterPro" id="IPR039567">
    <property type="entry name" value="Gly-zipper"/>
</dbReference>
<evidence type="ECO:0000256" key="1">
    <source>
        <dbReference type="SAM" id="SignalP"/>
    </source>
</evidence>
<dbReference type="Proteomes" id="UP000094025">
    <property type="component" value="Unassembled WGS sequence"/>
</dbReference>
<feature type="chain" id="PRO_5008097416" description="Glycine zipper domain-containing protein" evidence="1">
    <location>
        <begin position="20"/>
        <end position="83"/>
    </location>
</feature>
<evidence type="ECO:0000259" key="2">
    <source>
        <dbReference type="Pfam" id="PF13488"/>
    </source>
</evidence>